<dbReference type="GO" id="GO:0016301">
    <property type="term" value="F:kinase activity"/>
    <property type="evidence" value="ECO:0007669"/>
    <property type="project" value="UniProtKB-KW"/>
</dbReference>
<keyword evidence="5" id="KW-1185">Reference proteome</keyword>
<dbReference type="InterPro" id="IPR029056">
    <property type="entry name" value="Ribokinase-like"/>
</dbReference>
<reference evidence="4 5" key="1">
    <citation type="submission" date="2019-03" db="EMBL/GenBank/DDBJ databases">
        <title>Genomic Encyclopedia of Type Strains, Phase IV (KMG-V): Genome sequencing to study the core and pangenomes of soil and plant-associated prokaryotes.</title>
        <authorList>
            <person name="Whitman W."/>
        </authorList>
    </citation>
    <scope>NUCLEOTIDE SEQUENCE [LARGE SCALE GENOMIC DNA]</scope>
    <source>
        <strain evidence="4 5">Gr42</strain>
    </source>
</reference>
<dbReference type="PROSITE" id="PS00584">
    <property type="entry name" value="PFKB_KINASES_2"/>
    <property type="match status" value="1"/>
</dbReference>
<evidence type="ECO:0000256" key="1">
    <source>
        <dbReference type="ARBA" id="ARBA00022679"/>
    </source>
</evidence>
<gene>
    <name evidence="4" type="ORF">EV130_1165</name>
</gene>
<keyword evidence="2 4" id="KW-0418">Kinase</keyword>
<dbReference type="Pfam" id="PF00294">
    <property type="entry name" value="PfkB"/>
    <property type="match status" value="1"/>
</dbReference>
<dbReference type="PANTHER" id="PTHR10584">
    <property type="entry name" value="SUGAR KINASE"/>
    <property type="match status" value="1"/>
</dbReference>
<dbReference type="CDD" id="cd01941">
    <property type="entry name" value="YeiC_kinase_like"/>
    <property type="match status" value="1"/>
</dbReference>
<dbReference type="Proteomes" id="UP000295547">
    <property type="component" value="Unassembled WGS sequence"/>
</dbReference>
<name>A0A4R3QAE2_9HYPH</name>
<proteinExistence type="predicted"/>
<organism evidence="4 5">
    <name type="scientific">Rhizobium azibense</name>
    <dbReference type="NCBI Taxonomy" id="1136135"/>
    <lineage>
        <taxon>Bacteria</taxon>
        <taxon>Pseudomonadati</taxon>
        <taxon>Pseudomonadota</taxon>
        <taxon>Alphaproteobacteria</taxon>
        <taxon>Hyphomicrobiales</taxon>
        <taxon>Rhizobiaceae</taxon>
        <taxon>Rhizobium/Agrobacterium group</taxon>
        <taxon>Rhizobium</taxon>
    </lineage>
</organism>
<dbReference type="PANTHER" id="PTHR10584:SF166">
    <property type="entry name" value="RIBOKINASE"/>
    <property type="match status" value="1"/>
</dbReference>
<keyword evidence="1" id="KW-0808">Transferase</keyword>
<dbReference type="Gene3D" id="3.40.1190.20">
    <property type="match status" value="1"/>
</dbReference>
<dbReference type="AlphaFoldDB" id="A0A4R3QAE2"/>
<evidence type="ECO:0000256" key="2">
    <source>
        <dbReference type="ARBA" id="ARBA00022777"/>
    </source>
</evidence>
<evidence type="ECO:0000313" key="5">
    <source>
        <dbReference type="Proteomes" id="UP000295547"/>
    </source>
</evidence>
<comment type="caution">
    <text evidence="4">The sequence shown here is derived from an EMBL/GenBank/DDBJ whole genome shotgun (WGS) entry which is preliminary data.</text>
</comment>
<protein>
    <submittedName>
        <fullName evidence="4">Sugar/nucleoside kinase (Ribokinase family)</fullName>
    </submittedName>
</protein>
<dbReference type="EMBL" id="SMBJ01000016">
    <property type="protein sequence ID" value="TCU17557.1"/>
    <property type="molecule type" value="Genomic_DNA"/>
</dbReference>
<sequence length="331" mass="35327">MRRPGTIRFFQRVGALRPMKRILVLGGAHIDRRGRISGETAPGASNPGAWFEEPGGGGFNAARNLARLGVDVTMISPRGGDPAGEMVTEAANAAGITDRPFVFLDRQTPSYTAILERDGNLVIALADMELYRYFVPRRLAIRWVREAFASSDLILFDANLPEETIVAIVSRANRLGVPVAAIAISPAKVVKLKACISGIDHLFLNEAEAAALTGQCPDKPEDWVSLLGDIGLKSCVITRGQRELIAFGKGGTFCLQPPPVETIADVTGAGDSLAAGILSALMQDLPLEEAMRHGVAAAALTVQSPYAVNEKLSSELLAETLALVQRARILH</sequence>
<feature type="domain" description="Carbohydrate kinase PfkB" evidence="3">
    <location>
        <begin position="19"/>
        <end position="309"/>
    </location>
</feature>
<dbReference type="InterPro" id="IPR011611">
    <property type="entry name" value="PfkB_dom"/>
</dbReference>
<dbReference type="InterPro" id="IPR002173">
    <property type="entry name" value="Carboh/pur_kinase_PfkB_CS"/>
</dbReference>
<evidence type="ECO:0000313" key="4">
    <source>
        <dbReference type="EMBL" id="TCU17557.1"/>
    </source>
</evidence>
<evidence type="ECO:0000259" key="3">
    <source>
        <dbReference type="Pfam" id="PF00294"/>
    </source>
</evidence>
<dbReference type="SUPFAM" id="SSF53613">
    <property type="entry name" value="Ribokinase-like"/>
    <property type="match status" value="1"/>
</dbReference>
<accession>A0A4R3QAE2</accession>